<dbReference type="Pfam" id="PF13439">
    <property type="entry name" value="Glyco_transf_4"/>
    <property type="match status" value="1"/>
</dbReference>
<name>A0A8I1GH39_9HYPH</name>
<comment type="caution">
    <text evidence="3">The sequence shown here is derived from an EMBL/GenBank/DDBJ whole genome shotgun (WGS) entry which is preliminary data.</text>
</comment>
<dbReference type="PANTHER" id="PTHR12526">
    <property type="entry name" value="GLYCOSYLTRANSFERASE"/>
    <property type="match status" value="1"/>
</dbReference>
<proteinExistence type="predicted"/>
<reference evidence="3 4" key="1">
    <citation type="submission" date="2020-12" db="EMBL/GenBank/DDBJ databases">
        <title>Revised draft genomes of Rhodomicrobium vannielii ATCC 17100 and Rhodomicrobium udaipurense JA643.</title>
        <authorList>
            <person name="Conners E.M."/>
            <person name="Davenport E.J."/>
            <person name="Bose A."/>
        </authorList>
    </citation>
    <scope>NUCLEOTIDE SEQUENCE [LARGE SCALE GENOMIC DNA]</scope>
    <source>
        <strain evidence="3 4">JA643</strain>
    </source>
</reference>
<dbReference type="InterPro" id="IPR028098">
    <property type="entry name" value="Glyco_trans_4-like_N"/>
</dbReference>
<evidence type="ECO:0000259" key="2">
    <source>
        <dbReference type="Pfam" id="PF13439"/>
    </source>
</evidence>
<keyword evidence="4" id="KW-1185">Reference proteome</keyword>
<evidence type="ECO:0000259" key="1">
    <source>
        <dbReference type="Pfam" id="PF00534"/>
    </source>
</evidence>
<evidence type="ECO:0000313" key="4">
    <source>
        <dbReference type="Proteomes" id="UP000623250"/>
    </source>
</evidence>
<gene>
    <name evidence="3" type="ORF">JDN41_16395</name>
</gene>
<feature type="domain" description="Glycosyltransferase subfamily 4-like N-terminal" evidence="2">
    <location>
        <begin position="12"/>
        <end position="172"/>
    </location>
</feature>
<organism evidence="3 4">
    <name type="scientific">Rhodomicrobium udaipurense</name>
    <dbReference type="NCBI Taxonomy" id="1202716"/>
    <lineage>
        <taxon>Bacteria</taxon>
        <taxon>Pseudomonadati</taxon>
        <taxon>Pseudomonadota</taxon>
        <taxon>Alphaproteobacteria</taxon>
        <taxon>Hyphomicrobiales</taxon>
        <taxon>Hyphomicrobiaceae</taxon>
        <taxon>Rhodomicrobium</taxon>
    </lineage>
</organism>
<dbReference type="Proteomes" id="UP000623250">
    <property type="component" value="Unassembled WGS sequence"/>
</dbReference>
<protein>
    <submittedName>
        <fullName evidence="3">Glycosyltransferase</fullName>
    </submittedName>
</protein>
<accession>A0A8I1GH39</accession>
<evidence type="ECO:0000313" key="3">
    <source>
        <dbReference type="EMBL" id="MBJ7545134.1"/>
    </source>
</evidence>
<dbReference type="PANTHER" id="PTHR12526:SF637">
    <property type="entry name" value="GLYCOSYLTRANSFERASE EPSF-RELATED"/>
    <property type="match status" value="1"/>
</dbReference>
<keyword evidence="3" id="KW-0808">Transferase</keyword>
<dbReference type="Pfam" id="PF00534">
    <property type="entry name" value="Glycos_transf_1"/>
    <property type="match status" value="1"/>
</dbReference>
<feature type="domain" description="Glycosyl transferase family 1" evidence="1">
    <location>
        <begin position="195"/>
        <end position="343"/>
    </location>
</feature>
<dbReference type="AlphaFoldDB" id="A0A8I1GH39"/>
<dbReference type="InterPro" id="IPR001296">
    <property type="entry name" value="Glyco_trans_1"/>
</dbReference>
<sequence>MISILLPDLRGGGAERVSVDLARAFAALGHPVEFVLMRAEGDFLTEAQRDFPIVDLEIRKTAQVPVPLARYIRARRPDALIANMWPLTSAAVAGRMLSMQRTRLLLVEHNTLSNQYASWGWSHNMMMRASLLATYRLADRVAAVSEGAARNTAGLAGLGRERVAVLHNPIPPRAVPLLQVTTLAERLWNCPPGQRILTVGSLKEQKNHPLLLRAFAAVARPDARLMILGQGQNEAMLRGLAAELGIADRVIFAGFHADPSAFYATANLFVLSSDHEGFGNVIVEALSFGVPVVSTDCPSGPAEILDNGSFGRLVPVGDANALARAMEAALDAPVDRDALRRRAADFEPGIAARKYLQLMGL</sequence>
<dbReference type="Gene3D" id="3.40.50.2000">
    <property type="entry name" value="Glycogen Phosphorylase B"/>
    <property type="match status" value="2"/>
</dbReference>
<dbReference type="GO" id="GO:0016757">
    <property type="term" value="F:glycosyltransferase activity"/>
    <property type="evidence" value="ECO:0007669"/>
    <property type="project" value="InterPro"/>
</dbReference>
<dbReference type="CDD" id="cd03811">
    <property type="entry name" value="GT4_GT28_WabH-like"/>
    <property type="match status" value="1"/>
</dbReference>
<dbReference type="EMBL" id="JAEMUK010000086">
    <property type="protein sequence ID" value="MBJ7545134.1"/>
    <property type="molecule type" value="Genomic_DNA"/>
</dbReference>
<dbReference type="RefSeq" id="WP_037239323.1">
    <property type="nucleotide sequence ID" value="NZ_JAEMUK010000086.1"/>
</dbReference>
<dbReference type="SUPFAM" id="SSF53756">
    <property type="entry name" value="UDP-Glycosyltransferase/glycogen phosphorylase"/>
    <property type="match status" value="1"/>
</dbReference>